<dbReference type="OrthoDB" id="10401872at2759"/>
<dbReference type="SUPFAM" id="SSF81901">
    <property type="entry name" value="HCP-like"/>
    <property type="match status" value="1"/>
</dbReference>
<dbReference type="InterPro" id="IPR046906">
    <property type="entry name" value="Mab-21_HhH/H2TH-like"/>
</dbReference>
<proteinExistence type="predicted"/>
<dbReference type="InterPro" id="IPR024810">
    <property type="entry name" value="MAB21L/cGLR"/>
</dbReference>
<evidence type="ECO:0000313" key="2">
    <source>
        <dbReference type="EMBL" id="VDI33854.1"/>
    </source>
</evidence>
<dbReference type="PANTHER" id="PTHR10656">
    <property type="entry name" value="CELL FATE DETERMINING PROTEIN MAB21-RELATED"/>
    <property type="match status" value="1"/>
</dbReference>
<dbReference type="SMART" id="SM01265">
    <property type="entry name" value="Mab-21"/>
    <property type="match status" value="1"/>
</dbReference>
<dbReference type="EMBL" id="UYJE01005097">
    <property type="protein sequence ID" value="VDI33854.1"/>
    <property type="molecule type" value="Genomic_DNA"/>
</dbReference>
<dbReference type="Pfam" id="PF20266">
    <property type="entry name" value="Mab-21_C"/>
    <property type="match status" value="1"/>
</dbReference>
<sequence>MLKIFVSDLSLRLYHYLCKYIIGTEHHVKTIRLLNTVGDNLSRNDSDVAITSGSFGEGLQIRGSDLDIIYVLQDIEVQDNISPIAFNANKTNFSMMTEDTKPGFAMLRLITTNFHHEFIPECCKQFRRHIYLSNVLFKNMFLNDMCSVVHGPCVSDKTGSHDIAYCLHSKYWVISALQWTMRSNNVWPSENTKQMIINHGVLFVPIGNKESVNEEFEWRMSFSVGEKFLMYTLSHTQLLCYALMKILLKDVINTDSRCKKLLCSYYIKTIMFWISEEFQPSVWTPCNLIPCFMRCLRRLIYCVQYQVCPHYFIPENNLFENMIDSLDRDSLIDTLRLLFSYGWRCILFSKNISYVSVLSCNIKFFNSCLYFDDFNKLLLSKIFLRVSSVSSRNNYNRAIYYSLDCNSKKLKYIHAYFISAVCSKHCPSLYLSKTIGNKNKYREYNTCLSYLLMSINHDIVSGWMMIASFFYKANQYQKSLMISSYALSKCTLEKSFRGTELSVIQRFAIKRDEIRKQGVVHSLKFILVDFVLFTTSTLIPMELLIEGKSFELPPVFCAHFLSFLSHYHMQNVKECQSSLLDLQLTIAENYFMGKDTCATAFSYYCLGTALQIIGDNKAAKQAFTKTVKLLHPYPQVIKRLKRLYLTASL</sequence>
<dbReference type="AlphaFoldDB" id="A0A8B6EFU5"/>
<dbReference type="Gene3D" id="1.10.1410.40">
    <property type="match status" value="1"/>
</dbReference>
<dbReference type="PANTHER" id="PTHR10656:SF69">
    <property type="entry name" value="MAB-21-LIKE HHH_H2TH-LIKE DOMAIN-CONTAINING PROTEIN"/>
    <property type="match status" value="1"/>
</dbReference>
<feature type="domain" description="Mab-21-like HhH/H2TH-like" evidence="1">
    <location>
        <begin position="240"/>
        <end position="330"/>
    </location>
</feature>
<reference evidence="2" key="1">
    <citation type="submission" date="2018-11" db="EMBL/GenBank/DDBJ databases">
        <authorList>
            <person name="Alioto T."/>
            <person name="Alioto T."/>
        </authorList>
    </citation>
    <scope>NUCLEOTIDE SEQUENCE</scope>
</reference>
<name>A0A8B6EFU5_MYTGA</name>
<evidence type="ECO:0000313" key="3">
    <source>
        <dbReference type="Proteomes" id="UP000596742"/>
    </source>
</evidence>
<accession>A0A8B6EFU5</accession>
<protein>
    <recommendedName>
        <fullName evidence="1">Mab-21-like HhH/H2TH-like domain-containing protein</fullName>
    </recommendedName>
</protein>
<organism evidence="2 3">
    <name type="scientific">Mytilus galloprovincialis</name>
    <name type="common">Mediterranean mussel</name>
    <dbReference type="NCBI Taxonomy" id="29158"/>
    <lineage>
        <taxon>Eukaryota</taxon>
        <taxon>Metazoa</taxon>
        <taxon>Spiralia</taxon>
        <taxon>Lophotrochozoa</taxon>
        <taxon>Mollusca</taxon>
        <taxon>Bivalvia</taxon>
        <taxon>Autobranchia</taxon>
        <taxon>Pteriomorphia</taxon>
        <taxon>Mytilida</taxon>
        <taxon>Mytiloidea</taxon>
        <taxon>Mytilidae</taxon>
        <taxon>Mytilinae</taxon>
        <taxon>Mytilus</taxon>
    </lineage>
</organism>
<comment type="caution">
    <text evidence="2">The sequence shown here is derived from an EMBL/GenBank/DDBJ whole genome shotgun (WGS) entry which is preliminary data.</text>
</comment>
<keyword evidence="3" id="KW-1185">Reference proteome</keyword>
<gene>
    <name evidence="2" type="ORF">MGAL_10B004982</name>
</gene>
<dbReference type="Proteomes" id="UP000596742">
    <property type="component" value="Unassembled WGS sequence"/>
</dbReference>
<evidence type="ECO:0000259" key="1">
    <source>
        <dbReference type="Pfam" id="PF20266"/>
    </source>
</evidence>